<keyword evidence="2" id="KW-1185">Reference proteome</keyword>
<reference evidence="1 2" key="2">
    <citation type="journal article" date="2022" name="Mol. Ecol. Resour.">
        <title>The genomes of chicory, endive, great burdock and yacon provide insights into Asteraceae paleo-polyploidization history and plant inulin production.</title>
        <authorList>
            <person name="Fan W."/>
            <person name="Wang S."/>
            <person name="Wang H."/>
            <person name="Wang A."/>
            <person name="Jiang F."/>
            <person name="Liu H."/>
            <person name="Zhao H."/>
            <person name="Xu D."/>
            <person name="Zhang Y."/>
        </authorList>
    </citation>
    <scope>NUCLEOTIDE SEQUENCE [LARGE SCALE GENOMIC DNA]</scope>
    <source>
        <strain evidence="2">cv. Yunnan</strain>
        <tissue evidence="1">Leaves</tissue>
    </source>
</reference>
<evidence type="ECO:0000313" key="1">
    <source>
        <dbReference type="EMBL" id="KAI3793072.1"/>
    </source>
</evidence>
<organism evidence="1 2">
    <name type="scientific">Smallanthus sonchifolius</name>
    <dbReference type="NCBI Taxonomy" id="185202"/>
    <lineage>
        <taxon>Eukaryota</taxon>
        <taxon>Viridiplantae</taxon>
        <taxon>Streptophyta</taxon>
        <taxon>Embryophyta</taxon>
        <taxon>Tracheophyta</taxon>
        <taxon>Spermatophyta</taxon>
        <taxon>Magnoliopsida</taxon>
        <taxon>eudicotyledons</taxon>
        <taxon>Gunneridae</taxon>
        <taxon>Pentapetalae</taxon>
        <taxon>asterids</taxon>
        <taxon>campanulids</taxon>
        <taxon>Asterales</taxon>
        <taxon>Asteraceae</taxon>
        <taxon>Asteroideae</taxon>
        <taxon>Heliantheae alliance</taxon>
        <taxon>Millerieae</taxon>
        <taxon>Smallanthus</taxon>
    </lineage>
</organism>
<reference evidence="2" key="1">
    <citation type="journal article" date="2022" name="Mol. Ecol. Resour.">
        <title>The genomes of chicory, endive, great burdock and yacon provide insights into Asteraceae palaeo-polyploidization history and plant inulin production.</title>
        <authorList>
            <person name="Fan W."/>
            <person name="Wang S."/>
            <person name="Wang H."/>
            <person name="Wang A."/>
            <person name="Jiang F."/>
            <person name="Liu H."/>
            <person name="Zhao H."/>
            <person name="Xu D."/>
            <person name="Zhang Y."/>
        </authorList>
    </citation>
    <scope>NUCLEOTIDE SEQUENCE [LARGE SCALE GENOMIC DNA]</scope>
    <source>
        <strain evidence="2">cv. Yunnan</strain>
    </source>
</reference>
<protein>
    <submittedName>
        <fullName evidence="1">Uncharacterized protein</fullName>
    </submittedName>
</protein>
<dbReference type="Proteomes" id="UP001056120">
    <property type="component" value="Linkage Group LG12"/>
</dbReference>
<accession>A0ACB9HBH9</accession>
<dbReference type="EMBL" id="CM042029">
    <property type="protein sequence ID" value="KAI3793072.1"/>
    <property type="molecule type" value="Genomic_DNA"/>
</dbReference>
<evidence type="ECO:0000313" key="2">
    <source>
        <dbReference type="Proteomes" id="UP001056120"/>
    </source>
</evidence>
<proteinExistence type="predicted"/>
<name>A0ACB9HBH9_9ASTR</name>
<comment type="caution">
    <text evidence="1">The sequence shown here is derived from an EMBL/GenBank/DDBJ whole genome shotgun (WGS) entry which is preliminary data.</text>
</comment>
<gene>
    <name evidence="1" type="ORF">L1987_35685</name>
</gene>
<sequence>MLHEALVKYGYGVTTIQGALTPEDRDKIVKEFRDGLTQVLIATDVLARGFDQFTVNMVVNYDLPVINKNPTEPDYEGYLHCVGRAGLKGAVFNLLCGDRDNMIMEKVERHFNHYATEYSNILIMLGSKKTHLSRSEFGSD</sequence>